<sequence length="228" mass="25052">AHPTAPEDPDPSHTDSIDLTPSRSPPHRCPLPFLSSLFRPFHRWRPDRSGSTPTSSTTTSSERRPDSAPSRPPAPSVGPTPPPRKHSARSCPAPFPAPLGNRRLPCSATATRSRLARQLRPLLGTSTRQRQISCSARKQAFSSLTSLAALYTTRIMVLPGGWTQMIVYVWQVFGIQCMLSPSSCPLLLVVLALTSYKPTTLTSIASNHSQGLNFLLFAKRVLQTWRFC</sequence>
<feature type="non-terminal residue" evidence="2">
    <location>
        <position position="1"/>
    </location>
</feature>
<comment type="caution">
    <text evidence="2">The sequence shown here is derived from an EMBL/GenBank/DDBJ whole genome shotgun (WGS) entry which is preliminary data.</text>
</comment>
<gene>
    <name evidence="2" type="ORF">EJB05_46225</name>
</gene>
<evidence type="ECO:0000313" key="3">
    <source>
        <dbReference type="Proteomes" id="UP000324897"/>
    </source>
</evidence>
<dbReference type="EMBL" id="RWGY01000039">
    <property type="protein sequence ID" value="TVU12574.1"/>
    <property type="molecule type" value="Genomic_DNA"/>
</dbReference>
<organism evidence="2 3">
    <name type="scientific">Eragrostis curvula</name>
    <name type="common">weeping love grass</name>
    <dbReference type="NCBI Taxonomy" id="38414"/>
    <lineage>
        <taxon>Eukaryota</taxon>
        <taxon>Viridiplantae</taxon>
        <taxon>Streptophyta</taxon>
        <taxon>Embryophyta</taxon>
        <taxon>Tracheophyta</taxon>
        <taxon>Spermatophyta</taxon>
        <taxon>Magnoliopsida</taxon>
        <taxon>Liliopsida</taxon>
        <taxon>Poales</taxon>
        <taxon>Poaceae</taxon>
        <taxon>PACMAD clade</taxon>
        <taxon>Chloridoideae</taxon>
        <taxon>Eragrostideae</taxon>
        <taxon>Eragrostidinae</taxon>
        <taxon>Eragrostis</taxon>
    </lineage>
</organism>
<evidence type="ECO:0000256" key="1">
    <source>
        <dbReference type="SAM" id="MobiDB-lite"/>
    </source>
</evidence>
<dbReference type="Proteomes" id="UP000324897">
    <property type="component" value="Chromosome 3"/>
</dbReference>
<feature type="compositionally biased region" description="Low complexity" evidence="1">
    <location>
        <begin position="49"/>
        <end position="60"/>
    </location>
</feature>
<proteinExistence type="predicted"/>
<feature type="region of interest" description="Disordered" evidence="1">
    <location>
        <begin position="1"/>
        <end position="96"/>
    </location>
</feature>
<dbReference type="Gramene" id="TVU12574">
    <property type="protein sequence ID" value="TVU12574"/>
    <property type="gene ID" value="EJB05_46225"/>
</dbReference>
<dbReference type="AlphaFoldDB" id="A0A5J9TML5"/>
<evidence type="ECO:0000313" key="2">
    <source>
        <dbReference type="EMBL" id="TVU12574.1"/>
    </source>
</evidence>
<protein>
    <submittedName>
        <fullName evidence="2">Uncharacterized protein</fullName>
    </submittedName>
</protein>
<feature type="compositionally biased region" description="Pro residues" evidence="1">
    <location>
        <begin position="70"/>
        <end position="82"/>
    </location>
</feature>
<keyword evidence="3" id="KW-1185">Reference proteome</keyword>
<reference evidence="2 3" key="1">
    <citation type="journal article" date="2019" name="Sci. Rep.">
        <title>A high-quality genome of Eragrostis curvula grass provides insights into Poaceae evolution and supports new strategies to enhance forage quality.</title>
        <authorList>
            <person name="Carballo J."/>
            <person name="Santos B.A.C.M."/>
            <person name="Zappacosta D."/>
            <person name="Garbus I."/>
            <person name="Selva J.P."/>
            <person name="Gallo C.A."/>
            <person name="Diaz A."/>
            <person name="Albertini E."/>
            <person name="Caccamo M."/>
            <person name="Echenique V."/>
        </authorList>
    </citation>
    <scope>NUCLEOTIDE SEQUENCE [LARGE SCALE GENOMIC DNA]</scope>
    <source>
        <strain evidence="3">cv. Victoria</strain>
        <tissue evidence="2">Leaf</tissue>
    </source>
</reference>
<name>A0A5J9TML5_9POAL</name>
<accession>A0A5J9TML5</accession>